<dbReference type="EMBL" id="CP006986">
    <property type="protein sequence ID" value="AIC26409.1"/>
    <property type="molecule type" value="Genomic_DNA"/>
</dbReference>
<feature type="compositionally biased region" description="Basic and acidic residues" evidence="1">
    <location>
        <begin position="11"/>
        <end position="23"/>
    </location>
</feature>
<feature type="compositionally biased region" description="Gly residues" evidence="1">
    <location>
        <begin position="1"/>
        <end position="10"/>
    </location>
</feature>
<gene>
    <name evidence="2" type="ORF">IE4771_CH01260</name>
</gene>
<dbReference type="AlphaFoldDB" id="A0A060HY22"/>
<feature type="region of interest" description="Disordered" evidence="1">
    <location>
        <begin position="1"/>
        <end position="23"/>
    </location>
</feature>
<proteinExistence type="predicted"/>
<sequence length="88" mass="9319">MDGLHQGGCRDGVERRPQGDRNSRRVLCAPTVSAVLQARGRKCRPAYLSQPADLAKTAGRTDIAVTGLPTEIVGSYDDRAVVKGGGKL</sequence>
<dbReference type="HOGENOM" id="CLU_2466824_0_0_5"/>
<dbReference type="KEGG" id="rei:IE4771_CH01260"/>
<evidence type="ECO:0000313" key="2">
    <source>
        <dbReference type="EMBL" id="AIC26409.1"/>
    </source>
</evidence>
<protein>
    <submittedName>
        <fullName evidence="2">Uncharacterized protein</fullName>
    </submittedName>
</protein>
<name>A0A060HY22_RHIET</name>
<dbReference type="Proteomes" id="UP000027180">
    <property type="component" value="Chromosome"/>
</dbReference>
<evidence type="ECO:0000313" key="3">
    <source>
        <dbReference type="Proteomes" id="UP000027180"/>
    </source>
</evidence>
<evidence type="ECO:0000256" key="1">
    <source>
        <dbReference type="SAM" id="MobiDB-lite"/>
    </source>
</evidence>
<organism evidence="2 3">
    <name type="scientific">Rhizobium etli bv. mimosae str. IE4771</name>
    <dbReference type="NCBI Taxonomy" id="1432050"/>
    <lineage>
        <taxon>Bacteria</taxon>
        <taxon>Pseudomonadati</taxon>
        <taxon>Pseudomonadota</taxon>
        <taxon>Alphaproteobacteria</taxon>
        <taxon>Hyphomicrobiales</taxon>
        <taxon>Rhizobiaceae</taxon>
        <taxon>Rhizobium/Agrobacterium group</taxon>
        <taxon>Rhizobium</taxon>
    </lineage>
</organism>
<accession>A0A060HY22</accession>
<reference evidence="2 3" key="1">
    <citation type="submission" date="2013-12" db="EMBL/GenBank/DDBJ databases">
        <title>Complete genome sequence of Rhizobium etli bv. mimosae IE4771.</title>
        <authorList>
            <person name="Bustos P."/>
            <person name="Santamaria R.I."/>
            <person name="Lozano L."/>
            <person name="Ormeno-Orrillo E."/>
            <person name="Rogel M.A."/>
            <person name="Romero D."/>
            <person name="Cevallos M.A."/>
            <person name="Martinez-Romero E."/>
            <person name="Gonzalez V."/>
        </authorList>
    </citation>
    <scope>NUCLEOTIDE SEQUENCE [LARGE SCALE GENOMIC DNA]</scope>
    <source>
        <strain evidence="2 3">IE4771</strain>
    </source>
</reference>